<sequence>MIGKYGRDTIFGALLAGFFLLFLFVVIPVGIPVPAGVRSTALSPAFWPRIVSVLMVVFGLMLMAQGILAARARPAEDAGSAIPTEEEDLVPPMVARTRIAAAMVMMFAYYGLVEMAGMTAASIIAFVGFAALYGERRWLLLGVVGVSLALALTLFFTDVAQVPIPSGTLWD</sequence>
<evidence type="ECO:0000313" key="3">
    <source>
        <dbReference type="EMBL" id="NYZ20846.1"/>
    </source>
</evidence>
<evidence type="ECO:0000313" key="4">
    <source>
        <dbReference type="Proteomes" id="UP000584642"/>
    </source>
</evidence>
<keyword evidence="1" id="KW-0812">Transmembrane</keyword>
<dbReference type="Pfam" id="PF07331">
    <property type="entry name" value="TctB"/>
    <property type="match status" value="1"/>
</dbReference>
<name>A0ABX2T948_9PROT</name>
<reference evidence="3 4" key="1">
    <citation type="submission" date="2020-05" db="EMBL/GenBank/DDBJ databases">
        <title>Azospirillum oleiclasticum sp. nov, a nitrogen-fixing and heavy crude oil-emulsifying bacterium isolated from the crude oil of Yumen Oilfield.</title>
        <authorList>
            <person name="Wu D."/>
            <person name="Cai M."/>
            <person name="Zhang X."/>
        </authorList>
    </citation>
    <scope>NUCLEOTIDE SEQUENCE [LARGE SCALE GENOMIC DNA]</scope>
    <source>
        <strain evidence="3 4">ROY-1-1-2</strain>
    </source>
</reference>
<evidence type="ECO:0000256" key="1">
    <source>
        <dbReference type="SAM" id="Phobius"/>
    </source>
</evidence>
<organism evidence="3 4">
    <name type="scientific">Azospirillum oleiclasticum</name>
    <dbReference type="NCBI Taxonomy" id="2735135"/>
    <lineage>
        <taxon>Bacteria</taxon>
        <taxon>Pseudomonadati</taxon>
        <taxon>Pseudomonadota</taxon>
        <taxon>Alphaproteobacteria</taxon>
        <taxon>Rhodospirillales</taxon>
        <taxon>Azospirillaceae</taxon>
        <taxon>Azospirillum</taxon>
    </lineage>
</organism>
<dbReference type="RefSeq" id="WP_180282622.1">
    <property type="nucleotide sequence ID" value="NZ_JABFDB010000009.1"/>
</dbReference>
<feature type="transmembrane region" description="Helical" evidence="1">
    <location>
        <begin position="138"/>
        <end position="156"/>
    </location>
</feature>
<proteinExistence type="predicted"/>
<keyword evidence="1" id="KW-0472">Membrane</keyword>
<gene>
    <name evidence="3" type="ORF">HND93_14120</name>
</gene>
<dbReference type="Proteomes" id="UP000584642">
    <property type="component" value="Unassembled WGS sequence"/>
</dbReference>
<feature type="domain" description="DUF1468" evidence="2">
    <location>
        <begin position="11"/>
        <end position="165"/>
    </location>
</feature>
<comment type="caution">
    <text evidence="3">The sequence shown here is derived from an EMBL/GenBank/DDBJ whole genome shotgun (WGS) entry which is preliminary data.</text>
</comment>
<keyword evidence="1" id="KW-1133">Transmembrane helix</keyword>
<dbReference type="EMBL" id="JABFDB010000009">
    <property type="protein sequence ID" value="NYZ20846.1"/>
    <property type="molecule type" value="Genomic_DNA"/>
</dbReference>
<feature type="transmembrane region" description="Helical" evidence="1">
    <location>
        <begin position="12"/>
        <end position="33"/>
    </location>
</feature>
<dbReference type="InterPro" id="IPR009936">
    <property type="entry name" value="DUF1468"/>
</dbReference>
<protein>
    <submittedName>
        <fullName evidence="3">Tripartite tricarboxylate transporter TctB family protein</fullName>
    </submittedName>
</protein>
<evidence type="ECO:0000259" key="2">
    <source>
        <dbReference type="Pfam" id="PF07331"/>
    </source>
</evidence>
<feature type="transmembrane region" description="Helical" evidence="1">
    <location>
        <begin position="45"/>
        <end position="64"/>
    </location>
</feature>
<feature type="transmembrane region" description="Helical" evidence="1">
    <location>
        <begin position="107"/>
        <end position="132"/>
    </location>
</feature>
<accession>A0ABX2T948</accession>
<keyword evidence="4" id="KW-1185">Reference proteome</keyword>